<dbReference type="RefSeq" id="WP_310576398.1">
    <property type="nucleotide sequence ID" value="NZ_JAVKPK010000047.1"/>
</dbReference>
<comment type="caution">
    <text evidence="1">The sequence shown here is derived from an EMBL/GenBank/DDBJ whole genome shotgun (WGS) entry which is preliminary data.</text>
</comment>
<dbReference type="Proteomes" id="UP001246244">
    <property type="component" value="Unassembled WGS sequence"/>
</dbReference>
<evidence type="ECO:0000313" key="1">
    <source>
        <dbReference type="EMBL" id="MDR7666370.1"/>
    </source>
</evidence>
<reference evidence="2" key="1">
    <citation type="submission" date="2023-07" db="EMBL/GenBank/DDBJ databases">
        <title>Whole-genome sequencing of a new Methanosarcina sp. Z-7115.</title>
        <authorList>
            <person name="Zhilina T.N."/>
            <person name="Merkel A.Y."/>
        </authorList>
    </citation>
    <scope>NUCLEOTIDE SEQUENCE [LARGE SCALE GENOMIC DNA]</scope>
    <source>
        <strain evidence="2">Z-7115</strain>
    </source>
</reference>
<gene>
    <name evidence="1" type="ORF">RG963_11385</name>
</gene>
<accession>A0ABU2D308</accession>
<sequence length="98" mass="11708">MQVWPIKFESKISAENMDKFMNDIKSGKGKPKFLPVSEIPAIRSLAKQSYYQKKAMELFNGVHDFLIDIYKLYFKEWEYQEYNPKYGTGLEKVEHYKI</sequence>
<organism evidence="1 2">
    <name type="scientific">Methanosarcina baikalica</name>
    <dbReference type="NCBI Taxonomy" id="3073890"/>
    <lineage>
        <taxon>Archaea</taxon>
        <taxon>Methanobacteriati</taxon>
        <taxon>Methanobacteriota</taxon>
        <taxon>Stenosarchaea group</taxon>
        <taxon>Methanomicrobia</taxon>
        <taxon>Methanosarcinales</taxon>
        <taxon>Methanosarcinaceae</taxon>
        <taxon>Methanosarcina</taxon>
    </lineage>
</organism>
<name>A0ABU2D308_9EURY</name>
<proteinExistence type="predicted"/>
<dbReference type="EMBL" id="JAVKPK010000047">
    <property type="protein sequence ID" value="MDR7666370.1"/>
    <property type="molecule type" value="Genomic_DNA"/>
</dbReference>
<evidence type="ECO:0000313" key="2">
    <source>
        <dbReference type="Proteomes" id="UP001246244"/>
    </source>
</evidence>
<keyword evidence="2" id="KW-1185">Reference proteome</keyword>
<protein>
    <submittedName>
        <fullName evidence="1">Uncharacterized protein</fullName>
    </submittedName>
</protein>